<comment type="function">
    <text evidence="14">Catalyzes cross-linking of the peptidoglycan cell wall.</text>
</comment>
<comment type="pathway">
    <text evidence="14">Cell wall biogenesis; peptidoglycan biosynthesis.</text>
</comment>
<dbReference type="FunCoup" id="A0A1B1YUX5">
    <property type="interactions" value="344"/>
</dbReference>
<evidence type="ECO:0000256" key="13">
    <source>
        <dbReference type="ARBA" id="ARBA00023316"/>
    </source>
</evidence>
<dbReference type="InterPro" id="IPR036138">
    <property type="entry name" value="PBP_dimer_sf"/>
</dbReference>
<evidence type="ECO:0000256" key="10">
    <source>
        <dbReference type="ARBA" id="ARBA00022984"/>
    </source>
</evidence>
<keyword evidence="5 14" id="KW-0121">Carboxypeptidase</keyword>
<evidence type="ECO:0000313" key="17">
    <source>
        <dbReference type="EMBL" id="ANX04552.1"/>
    </source>
</evidence>
<evidence type="ECO:0000256" key="4">
    <source>
        <dbReference type="ARBA" id="ARBA00022519"/>
    </source>
</evidence>
<gene>
    <name evidence="14" type="primary">mrdA</name>
    <name evidence="17" type="ORF">PG2T_10460</name>
</gene>
<dbReference type="NCBIfam" id="TIGR03423">
    <property type="entry name" value="pbp2_mrdA"/>
    <property type="match status" value="1"/>
</dbReference>
<dbReference type="Pfam" id="PF03717">
    <property type="entry name" value="PBP_dimer"/>
    <property type="match status" value="1"/>
</dbReference>
<dbReference type="InterPro" id="IPR001460">
    <property type="entry name" value="PCN-bd_Tpept"/>
</dbReference>
<dbReference type="GO" id="GO:0006508">
    <property type="term" value="P:proteolysis"/>
    <property type="evidence" value="ECO:0007669"/>
    <property type="project" value="UniProtKB-KW"/>
</dbReference>
<dbReference type="EC" id="3.4.16.4" evidence="14"/>
<dbReference type="OrthoDB" id="9766847at2"/>
<accession>A0A1B1YUX5</accession>
<dbReference type="AlphaFoldDB" id="A0A1B1YUX5"/>
<dbReference type="GO" id="GO:0009002">
    <property type="term" value="F:serine-type D-Ala-D-Ala carboxypeptidase activity"/>
    <property type="evidence" value="ECO:0007669"/>
    <property type="project" value="UniProtKB-UniRule"/>
</dbReference>
<dbReference type="GO" id="GO:0009252">
    <property type="term" value="P:peptidoglycan biosynthetic process"/>
    <property type="evidence" value="ECO:0007669"/>
    <property type="project" value="UniProtKB-UniRule"/>
</dbReference>
<feature type="active site" description="Acyl-ester intermediate" evidence="14">
    <location>
        <position position="326"/>
    </location>
</feature>
<dbReference type="GO" id="GO:0008658">
    <property type="term" value="F:penicillin binding"/>
    <property type="evidence" value="ECO:0007669"/>
    <property type="project" value="UniProtKB-UniRule"/>
</dbReference>
<dbReference type="InterPro" id="IPR005311">
    <property type="entry name" value="PBP_dimer"/>
</dbReference>
<evidence type="ECO:0000259" key="16">
    <source>
        <dbReference type="Pfam" id="PF03717"/>
    </source>
</evidence>
<dbReference type="GO" id="GO:0071972">
    <property type="term" value="F:peptidoglycan L,D-transpeptidase activity"/>
    <property type="evidence" value="ECO:0007669"/>
    <property type="project" value="TreeGrafter"/>
</dbReference>
<dbReference type="EMBL" id="CP014671">
    <property type="protein sequence ID" value="ANX04552.1"/>
    <property type="molecule type" value="Genomic_DNA"/>
</dbReference>
<evidence type="ECO:0000256" key="2">
    <source>
        <dbReference type="ARBA" id="ARBA00004236"/>
    </source>
</evidence>
<evidence type="ECO:0000256" key="5">
    <source>
        <dbReference type="ARBA" id="ARBA00022645"/>
    </source>
</evidence>
<evidence type="ECO:0000259" key="15">
    <source>
        <dbReference type="Pfam" id="PF00905"/>
    </source>
</evidence>
<dbReference type="InterPro" id="IPR012338">
    <property type="entry name" value="Beta-lactam/transpept-like"/>
</dbReference>
<organism evidence="17 18">
    <name type="scientific">Immundisolibacter cernigliae</name>
    <dbReference type="NCBI Taxonomy" id="1810504"/>
    <lineage>
        <taxon>Bacteria</taxon>
        <taxon>Pseudomonadati</taxon>
        <taxon>Pseudomonadota</taxon>
        <taxon>Gammaproteobacteria</taxon>
        <taxon>Immundisolibacterales</taxon>
        <taxon>Immundisolibacteraceae</taxon>
        <taxon>Immundisolibacter</taxon>
    </lineage>
</organism>
<evidence type="ECO:0000256" key="14">
    <source>
        <dbReference type="HAMAP-Rule" id="MF_02081"/>
    </source>
</evidence>
<evidence type="ECO:0000256" key="12">
    <source>
        <dbReference type="ARBA" id="ARBA00023136"/>
    </source>
</evidence>
<keyword evidence="3 14" id="KW-1003">Cell membrane</keyword>
<evidence type="ECO:0000256" key="1">
    <source>
        <dbReference type="ARBA" id="ARBA00004167"/>
    </source>
</evidence>
<keyword evidence="11 14" id="KW-1133">Transmembrane helix</keyword>
<dbReference type="InterPro" id="IPR017790">
    <property type="entry name" value="Penicillin-binding_protein_2"/>
</dbReference>
<reference evidence="18" key="1">
    <citation type="submission" date="2016-03" db="EMBL/GenBank/DDBJ databases">
        <title>Complete genome sequence of Solimmundus cernigliae, representing a novel lineage of polycyclic aromatic hydrocarbon degraders within the Gammaproteobacteria.</title>
        <authorList>
            <person name="Singleton D.R."/>
            <person name="Dickey A.N."/>
            <person name="Scholl E.H."/>
            <person name="Wright F.A."/>
            <person name="Aitken M.D."/>
        </authorList>
    </citation>
    <scope>NUCLEOTIDE SEQUENCE [LARGE SCALE GENOMIC DNA]</scope>
    <source>
        <strain evidence="18">TR3.2</strain>
    </source>
</reference>
<keyword evidence="7 14" id="KW-0812">Transmembrane</keyword>
<dbReference type="Proteomes" id="UP000092952">
    <property type="component" value="Chromosome"/>
</dbReference>
<dbReference type="GO" id="GO:0005886">
    <property type="term" value="C:plasma membrane"/>
    <property type="evidence" value="ECO:0007669"/>
    <property type="project" value="UniProtKB-SubCell"/>
</dbReference>
<dbReference type="SUPFAM" id="SSF56601">
    <property type="entry name" value="beta-lactamase/transpeptidase-like"/>
    <property type="match status" value="1"/>
</dbReference>
<dbReference type="PANTHER" id="PTHR30627:SF2">
    <property type="entry name" value="PEPTIDOGLYCAN D,D-TRANSPEPTIDASE MRDA"/>
    <property type="match status" value="1"/>
</dbReference>
<keyword evidence="18" id="KW-1185">Reference proteome</keyword>
<dbReference type="Gene3D" id="3.40.710.10">
    <property type="entry name" value="DD-peptidase/beta-lactamase superfamily"/>
    <property type="match status" value="1"/>
</dbReference>
<proteinExistence type="inferred from homology"/>
<dbReference type="InterPro" id="IPR050515">
    <property type="entry name" value="Beta-lactam/transpept"/>
</dbReference>
<comment type="caution">
    <text evidence="14">Lacks conserved residue(s) required for the propagation of feature annotation.</text>
</comment>
<keyword evidence="8 14" id="KW-0378">Hydrolase</keyword>
<evidence type="ECO:0000256" key="6">
    <source>
        <dbReference type="ARBA" id="ARBA00022670"/>
    </source>
</evidence>
<evidence type="ECO:0000256" key="7">
    <source>
        <dbReference type="ARBA" id="ARBA00022692"/>
    </source>
</evidence>
<dbReference type="PANTHER" id="PTHR30627">
    <property type="entry name" value="PEPTIDOGLYCAN D,D-TRANSPEPTIDASE"/>
    <property type="match status" value="1"/>
</dbReference>
<evidence type="ECO:0000313" key="18">
    <source>
        <dbReference type="Proteomes" id="UP000092952"/>
    </source>
</evidence>
<dbReference type="HAMAP" id="MF_02081">
    <property type="entry name" value="MrdA_transpept"/>
    <property type="match status" value="1"/>
</dbReference>
<keyword evidence="4 14" id="KW-0997">Cell inner membrane</keyword>
<feature type="domain" description="Penicillin-binding protein dimerisation" evidence="16">
    <location>
        <begin position="65"/>
        <end position="234"/>
    </location>
</feature>
<sequence>MARRHQTIKDPAAELRLFRRRVTLLLVLMALAGAGLLARLSFLQVVQHDRYATASQDNSIRAEVIAPARGVITDRNGTLLAQNVSSFSLYLTPENVPDTAATLAALGRLIDLRQPDLERFASLRRIRPRFEALLLRRNLDDTEAARFAANRHRFPGVELRGDLSRHYPQGALTAHVVGYVGRVSEAELAQASAEQRATDSTGKSGIEKSYDALLQGRVGYQQTEVDAHGRRLRVLDRIRAQPGTPLRLDLDVDLQRAAQAALAGRPGAVVAMDPVSGHVLAMVSEPAFDPNLFVGGIGSEDYRGLLNNPERPLTDRALRGLYPPGSTIKPLMALAGLASGVATADHHVWCPGWYTLGNSAHRFRCWQRHGHGRVDMRRAISQSCDVYFYDLALKLGIDRMHEQLGRFGLGARTGIDLPGEQAGLLPSQAWKRSARKAPWYPGETLIAGIGQGYNTATPLQLAYATALIASRGRTPPPRLVPAPLGEPAAVPDRLSQVSAEQWQIIADAMHAVVAPGGTAFRALADAPYSAAGKTGTAQVFAMSQRADDRGRNVARHLLDHALFIAYAPLEAPRIALSVIVEHGGSGSGTAAPVARQVLDAWLARTGGS</sequence>
<protein>
    <recommendedName>
        <fullName evidence="14">Peptidoglycan D,D-transpeptidase MrdA</fullName>
        <ecNumber evidence="14">3.4.16.4</ecNumber>
    </recommendedName>
    <alternativeName>
        <fullName evidence="14">Penicillin-binding protein 2</fullName>
        <shortName evidence="14">PBP-2</shortName>
    </alternativeName>
</protein>
<comment type="catalytic activity">
    <reaction evidence="14">
        <text>Preferential cleavage: (Ac)2-L-Lys-D-Ala-|-D-Ala. Also transpeptidation of peptidyl-alanyl moieties that are N-acyl substituents of D-alanine.</text>
        <dbReference type="EC" id="3.4.16.4"/>
    </reaction>
</comment>
<name>A0A1B1YUX5_9GAMM</name>
<keyword evidence="13 14" id="KW-0961">Cell wall biogenesis/degradation</keyword>
<comment type="subcellular location">
    <subcellularLocation>
        <location evidence="2">Cell membrane</location>
    </subcellularLocation>
    <subcellularLocation>
        <location evidence="1">Membrane</location>
        <topology evidence="1">Single-pass membrane protein</topology>
    </subcellularLocation>
</comment>
<dbReference type="SUPFAM" id="SSF56519">
    <property type="entry name" value="Penicillin binding protein dimerisation domain"/>
    <property type="match status" value="1"/>
</dbReference>
<keyword evidence="10 14" id="KW-0573">Peptidoglycan synthesis</keyword>
<dbReference type="Gene3D" id="3.90.1310.10">
    <property type="entry name" value="Penicillin-binding protein 2a (Domain 2)"/>
    <property type="match status" value="1"/>
</dbReference>
<keyword evidence="9 14" id="KW-0133">Cell shape</keyword>
<dbReference type="GO" id="GO:0071555">
    <property type="term" value="P:cell wall organization"/>
    <property type="evidence" value="ECO:0007669"/>
    <property type="project" value="UniProtKB-KW"/>
</dbReference>
<dbReference type="InParanoid" id="A0A1B1YUX5"/>
<evidence type="ECO:0000256" key="11">
    <source>
        <dbReference type="ARBA" id="ARBA00022989"/>
    </source>
</evidence>
<evidence type="ECO:0000256" key="9">
    <source>
        <dbReference type="ARBA" id="ARBA00022960"/>
    </source>
</evidence>
<dbReference type="STRING" id="1810504.PG2T_10460"/>
<comment type="similarity">
    <text evidence="14">Belongs to the transpeptidase family. MrdA subfamily.</text>
</comment>
<dbReference type="Gene3D" id="3.30.1390.30">
    <property type="entry name" value="Penicillin-binding protein 2a, domain 3"/>
    <property type="match status" value="1"/>
</dbReference>
<dbReference type="KEGG" id="gbi:PG2T_10460"/>
<dbReference type="UniPathway" id="UPA00219"/>
<keyword evidence="12 14" id="KW-0472">Membrane</keyword>
<keyword evidence="6 14" id="KW-0645">Protease</keyword>
<dbReference type="Pfam" id="PF00905">
    <property type="entry name" value="Transpeptidase"/>
    <property type="match status" value="1"/>
</dbReference>
<dbReference type="GO" id="GO:0008360">
    <property type="term" value="P:regulation of cell shape"/>
    <property type="evidence" value="ECO:0007669"/>
    <property type="project" value="UniProtKB-KW"/>
</dbReference>
<evidence type="ECO:0000256" key="3">
    <source>
        <dbReference type="ARBA" id="ARBA00022475"/>
    </source>
</evidence>
<dbReference type="RefSeq" id="WP_068804976.1">
    <property type="nucleotide sequence ID" value="NZ_CP014671.1"/>
</dbReference>
<evidence type="ECO:0000256" key="8">
    <source>
        <dbReference type="ARBA" id="ARBA00022801"/>
    </source>
</evidence>
<feature type="domain" description="Penicillin-binding protein transpeptidase" evidence="15">
    <location>
        <begin position="267"/>
        <end position="598"/>
    </location>
</feature>